<evidence type="ECO:0000256" key="3">
    <source>
        <dbReference type="ARBA" id="ARBA00022989"/>
    </source>
</evidence>
<evidence type="ECO:0000256" key="4">
    <source>
        <dbReference type="ARBA" id="ARBA00023136"/>
    </source>
</evidence>
<dbReference type="Gene3D" id="1.20.1250.20">
    <property type="entry name" value="MFS general substrate transporter like domains"/>
    <property type="match status" value="1"/>
</dbReference>
<feature type="transmembrane region" description="Helical" evidence="6">
    <location>
        <begin position="365"/>
        <end position="386"/>
    </location>
</feature>
<feature type="transmembrane region" description="Helical" evidence="6">
    <location>
        <begin position="136"/>
        <end position="154"/>
    </location>
</feature>
<keyword evidence="3 6" id="KW-1133">Transmembrane helix</keyword>
<feature type="region of interest" description="Disordered" evidence="5">
    <location>
        <begin position="489"/>
        <end position="541"/>
    </location>
</feature>
<evidence type="ECO:0000313" key="8">
    <source>
        <dbReference type="EMBL" id="CAE0591714.1"/>
    </source>
</evidence>
<dbReference type="InterPro" id="IPR020846">
    <property type="entry name" value="MFS_dom"/>
</dbReference>
<feature type="compositionally biased region" description="Low complexity" evidence="5">
    <location>
        <begin position="507"/>
        <end position="516"/>
    </location>
</feature>
<dbReference type="PANTHER" id="PTHR24064">
    <property type="entry name" value="SOLUTE CARRIER FAMILY 22 MEMBER"/>
    <property type="match status" value="1"/>
</dbReference>
<feature type="transmembrane region" description="Helical" evidence="6">
    <location>
        <begin position="160"/>
        <end position="182"/>
    </location>
</feature>
<feature type="transmembrane region" description="Helical" evidence="6">
    <location>
        <begin position="108"/>
        <end position="127"/>
    </location>
</feature>
<accession>A0A6U9DUF3</accession>
<evidence type="ECO:0000256" key="1">
    <source>
        <dbReference type="ARBA" id="ARBA00004141"/>
    </source>
</evidence>
<dbReference type="InterPro" id="IPR005828">
    <property type="entry name" value="MFS_sugar_transport-like"/>
</dbReference>
<gene>
    <name evidence="8" type="ORF">EHUX00137_LOCUS42805</name>
</gene>
<dbReference type="GO" id="GO:0016020">
    <property type="term" value="C:membrane"/>
    <property type="evidence" value="ECO:0007669"/>
    <property type="project" value="UniProtKB-SubCell"/>
</dbReference>
<comment type="subcellular location">
    <subcellularLocation>
        <location evidence="1">Membrane</location>
        <topology evidence="1">Multi-pass membrane protein</topology>
    </subcellularLocation>
</comment>
<keyword evidence="2 6" id="KW-0812">Transmembrane</keyword>
<evidence type="ECO:0000259" key="7">
    <source>
        <dbReference type="PROSITE" id="PS50850"/>
    </source>
</evidence>
<evidence type="ECO:0000256" key="2">
    <source>
        <dbReference type="ARBA" id="ARBA00022692"/>
    </source>
</evidence>
<feature type="transmembrane region" description="Helical" evidence="6">
    <location>
        <begin position="334"/>
        <end position="353"/>
    </location>
</feature>
<dbReference type="EMBL" id="HBIR01054945">
    <property type="protein sequence ID" value="CAE0591714.1"/>
    <property type="molecule type" value="Transcribed_RNA"/>
</dbReference>
<feature type="transmembrane region" description="Helical" evidence="6">
    <location>
        <begin position="71"/>
        <end position="88"/>
    </location>
</feature>
<dbReference type="Pfam" id="PF00083">
    <property type="entry name" value="Sugar_tr"/>
    <property type="match status" value="1"/>
</dbReference>
<organism evidence="8">
    <name type="scientific">Emiliania huxleyi</name>
    <name type="common">Coccolithophore</name>
    <name type="synonym">Pontosphaera huxleyi</name>
    <dbReference type="NCBI Taxonomy" id="2903"/>
    <lineage>
        <taxon>Eukaryota</taxon>
        <taxon>Haptista</taxon>
        <taxon>Haptophyta</taxon>
        <taxon>Prymnesiophyceae</taxon>
        <taxon>Isochrysidales</taxon>
        <taxon>Noelaerhabdaceae</taxon>
        <taxon>Emiliania</taxon>
    </lineage>
</organism>
<proteinExistence type="predicted"/>
<feature type="transmembrane region" description="Helical" evidence="6">
    <location>
        <begin position="194"/>
        <end position="213"/>
    </location>
</feature>
<name>A0A6U9DUF3_EMIHU</name>
<dbReference type="SUPFAM" id="SSF103473">
    <property type="entry name" value="MFS general substrate transporter"/>
    <property type="match status" value="1"/>
</dbReference>
<protein>
    <recommendedName>
        <fullName evidence="7">Major facilitator superfamily (MFS) profile domain-containing protein</fullName>
    </recommendedName>
</protein>
<feature type="domain" description="Major facilitator superfamily (MFS) profile" evidence="7">
    <location>
        <begin position="70"/>
        <end position="474"/>
    </location>
</feature>
<dbReference type="GO" id="GO:0022857">
    <property type="term" value="F:transmembrane transporter activity"/>
    <property type="evidence" value="ECO:0007669"/>
    <property type="project" value="InterPro"/>
</dbReference>
<evidence type="ECO:0000256" key="6">
    <source>
        <dbReference type="SAM" id="Phobius"/>
    </source>
</evidence>
<dbReference type="InterPro" id="IPR036259">
    <property type="entry name" value="MFS_trans_sf"/>
</dbReference>
<keyword evidence="4 6" id="KW-0472">Membrane</keyword>
<feature type="transmembrane region" description="Helical" evidence="6">
    <location>
        <begin position="304"/>
        <end position="322"/>
    </location>
</feature>
<feature type="transmembrane region" description="Helical" evidence="6">
    <location>
        <begin position="392"/>
        <end position="414"/>
    </location>
</feature>
<dbReference type="PROSITE" id="PS50850">
    <property type="entry name" value="MFS"/>
    <property type="match status" value="1"/>
</dbReference>
<reference evidence="8" key="1">
    <citation type="submission" date="2021-01" db="EMBL/GenBank/DDBJ databases">
        <authorList>
            <person name="Corre E."/>
            <person name="Pelletier E."/>
            <person name="Niang G."/>
            <person name="Scheremetjew M."/>
            <person name="Finn R."/>
            <person name="Kale V."/>
            <person name="Holt S."/>
            <person name="Cochrane G."/>
            <person name="Meng A."/>
            <person name="Brown T."/>
            <person name="Cohen L."/>
        </authorList>
    </citation>
    <scope>NUCLEOTIDE SEQUENCE</scope>
    <source>
        <strain evidence="8">379</strain>
    </source>
</reference>
<dbReference type="AlphaFoldDB" id="A0A6U9DUF3"/>
<evidence type="ECO:0000256" key="5">
    <source>
        <dbReference type="SAM" id="MobiDB-lite"/>
    </source>
</evidence>
<sequence>MAGLAGELPPGAGGCLSAWREAMCEAGGRGNAYDTRSQERLLRTAGEALEEPLSVDECLERAGGWGAYQRSLMLTLGTSTAACAVHMLQPIFLAPLLDWPLTPVQRGLVSSAFFAGYAVGVFGWAWLSDRRGRRPAILLSFLVGNLGGVASFFAPSFGPFLALRLLCGVGVAGAKNALFLLGTEFAPPGSRAHVGAHLAYWWVMGLLLLVASAYALRSFSWRCLVLAHAPGLLVHLQLARSLPESPRFLLVASQTERAGVVLRRVFAANRAAPPEPLCLQQPPAHDGGRSTISQLWRRDLRRSTVVIGLTQGVCTMTFYAITFDDRLNRLAGSLYTGALLGALVELPALVALAPATDSLGRRAAYTAFLLSAAAALLSLHLCVAAGGGAPLAITAVLAGRFASVAAVNVAYIVAAEIFPTLCRNSGIGWGSGCGRLGAILAPLIMTSAGAPLLLFAALCLVAAASVWALPESGGRVMPDVPCSERVSGCKQAPSPLESPRSTRCVSPIRAATAPRTTAHRTPPRLAPAPLEPPAAESGDSC</sequence>